<evidence type="ECO:0000313" key="2">
    <source>
        <dbReference type="Proteomes" id="UP000054324"/>
    </source>
</evidence>
<protein>
    <submittedName>
        <fullName evidence="1">Uncharacterized protein</fullName>
    </submittedName>
</protein>
<dbReference type="AlphaFoldDB" id="A0A074Z3M8"/>
<organism evidence="1 2">
    <name type="scientific">Opisthorchis viverrini</name>
    <name type="common">Southeast Asian liver fluke</name>
    <dbReference type="NCBI Taxonomy" id="6198"/>
    <lineage>
        <taxon>Eukaryota</taxon>
        <taxon>Metazoa</taxon>
        <taxon>Spiralia</taxon>
        <taxon>Lophotrochozoa</taxon>
        <taxon>Platyhelminthes</taxon>
        <taxon>Trematoda</taxon>
        <taxon>Digenea</taxon>
        <taxon>Opisthorchiida</taxon>
        <taxon>Opisthorchiata</taxon>
        <taxon>Opisthorchiidae</taxon>
        <taxon>Opisthorchis</taxon>
    </lineage>
</organism>
<reference evidence="1 2" key="1">
    <citation type="submission" date="2013-11" db="EMBL/GenBank/DDBJ databases">
        <title>Opisthorchis viverrini - life in the bile duct.</title>
        <authorList>
            <person name="Young N.D."/>
            <person name="Nagarajan N."/>
            <person name="Lin S.J."/>
            <person name="Korhonen P.K."/>
            <person name="Jex A.R."/>
            <person name="Hall R.S."/>
            <person name="Safavi-Hemami H."/>
            <person name="Kaewkong W."/>
            <person name="Bertrand D."/>
            <person name="Gao S."/>
            <person name="Seet Q."/>
            <person name="Wongkham S."/>
            <person name="Teh B.T."/>
            <person name="Wongkham C."/>
            <person name="Intapan P.M."/>
            <person name="Maleewong W."/>
            <person name="Yang X."/>
            <person name="Hu M."/>
            <person name="Wang Z."/>
            <person name="Hofmann A."/>
            <person name="Sternberg P.W."/>
            <person name="Tan P."/>
            <person name="Wang J."/>
            <person name="Gasser R.B."/>
        </authorList>
    </citation>
    <scope>NUCLEOTIDE SEQUENCE [LARGE SCALE GENOMIC DNA]</scope>
</reference>
<accession>A0A074Z3M8</accession>
<dbReference type="KEGG" id="ovi:T265_10071"/>
<dbReference type="GeneID" id="20324239"/>
<sequence>MSTDERGYFRATRPMELIPVSEIEYERKPKLYLPLTTATPPFVATISVLTNAKKCAQSTSSSDPHVCGNAAEEI</sequence>
<dbReference type="CTD" id="20324239"/>
<dbReference type="EMBL" id="KL596951">
    <property type="protein sequence ID" value="KER21651.1"/>
    <property type="molecule type" value="Genomic_DNA"/>
</dbReference>
<name>A0A074Z3M8_OPIVI</name>
<evidence type="ECO:0000313" key="1">
    <source>
        <dbReference type="EMBL" id="KER21651.1"/>
    </source>
</evidence>
<proteinExistence type="predicted"/>
<gene>
    <name evidence="1" type="ORF">T265_10071</name>
</gene>
<dbReference type="Proteomes" id="UP000054324">
    <property type="component" value="Unassembled WGS sequence"/>
</dbReference>
<keyword evidence="2" id="KW-1185">Reference proteome</keyword>
<dbReference type="RefSeq" id="XP_009174601.1">
    <property type="nucleotide sequence ID" value="XM_009176337.1"/>
</dbReference>